<dbReference type="PANTHER" id="PTHR43072:SF60">
    <property type="entry name" value="L-2,4-DIAMINOBUTYRIC ACID ACETYLTRANSFERASE"/>
    <property type="match status" value="1"/>
</dbReference>
<dbReference type="CDD" id="cd04301">
    <property type="entry name" value="NAT_SF"/>
    <property type="match status" value="1"/>
</dbReference>
<dbReference type="SUPFAM" id="SSF55729">
    <property type="entry name" value="Acyl-CoA N-acyltransferases (Nat)"/>
    <property type="match status" value="1"/>
</dbReference>
<dbReference type="Proteomes" id="UP000272908">
    <property type="component" value="Unassembled WGS sequence"/>
</dbReference>
<dbReference type="AlphaFoldDB" id="A0A3B0M6S5"/>
<dbReference type="Pfam" id="PF00583">
    <property type="entry name" value="Acetyltransf_1"/>
    <property type="match status" value="1"/>
</dbReference>
<keyword evidence="2" id="KW-0012">Acyltransferase</keyword>
<proteinExistence type="predicted"/>
<organism evidence="2 3">
    <name type="scientific">Roseinatronobacter ekhonensis</name>
    <dbReference type="NCBI Taxonomy" id="254356"/>
    <lineage>
        <taxon>Bacteria</taxon>
        <taxon>Pseudomonadati</taxon>
        <taxon>Pseudomonadota</taxon>
        <taxon>Alphaproteobacteria</taxon>
        <taxon>Rhodobacterales</taxon>
        <taxon>Paracoccaceae</taxon>
        <taxon>Roseinatronobacter</taxon>
    </lineage>
</organism>
<dbReference type="EMBL" id="UIHC01000010">
    <property type="protein sequence ID" value="SUZ31701.1"/>
    <property type="molecule type" value="Genomic_DNA"/>
</dbReference>
<keyword evidence="2" id="KW-0808">Transferase</keyword>
<evidence type="ECO:0000313" key="3">
    <source>
        <dbReference type="Proteomes" id="UP000272908"/>
    </source>
</evidence>
<gene>
    <name evidence="2" type="ORF">ROE7235_01451</name>
</gene>
<dbReference type="PROSITE" id="PS51186">
    <property type="entry name" value="GNAT"/>
    <property type="match status" value="1"/>
</dbReference>
<reference evidence="3" key="1">
    <citation type="submission" date="2018-08" db="EMBL/GenBank/DDBJ databases">
        <authorList>
            <person name="Rodrigo-Torres L."/>
            <person name="Arahal R. D."/>
            <person name="Lucena T."/>
        </authorList>
    </citation>
    <scope>NUCLEOTIDE SEQUENCE [LARGE SCALE GENOMIC DNA]</scope>
    <source>
        <strain evidence="3">CECT 7235</strain>
    </source>
</reference>
<dbReference type="EC" id="2.3.1.-" evidence="2"/>
<feature type="domain" description="N-acetyltransferase" evidence="1">
    <location>
        <begin position="1"/>
        <end position="142"/>
    </location>
</feature>
<dbReference type="InterPro" id="IPR000182">
    <property type="entry name" value="GNAT_dom"/>
</dbReference>
<evidence type="ECO:0000259" key="1">
    <source>
        <dbReference type="PROSITE" id="PS51186"/>
    </source>
</evidence>
<keyword evidence="3" id="KW-1185">Reference proteome</keyword>
<dbReference type="InterPro" id="IPR016181">
    <property type="entry name" value="Acyl_CoA_acyltransferase"/>
</dbReference>
<dbReference type="PANTHER" id="PTHR43072">
    <property type="entry name" value="N-ACETYLTRANSFERASE"/>
    <property type="match status" value="1"/>
</dbReference>
<sequence>MTTYISRGLSKPFAEYVLDKFSPDSFACAIATDQLVLSEDDTGVTGYIRLKHGQSSPIAGCVGTELATLYIRPPLQGQGIGRALLSHAVSLAAGRSSPVLWLTVNCENQRAQGFYTAHGFSVAGRTQFVLDGQTYPNAVLRRDLS</sequence>
<accession>A0A3B0M6S5</accession>
<dbReference type="Gene3D" id="3.40.630.30">
    <property type="match status" value="1"/>
</dbReference>
<protein>
    <submittedName>
        <fullName evidence="2">Putative N-acetyltransferase</fullName>
        <ecNumber evidence="2">2.3.1.-</ecNumber>
    </submittedName>
</protein>
<name>A0A3B0M6S5_9RHOB</name>
<evidence type="ECO:0000313" key="2">
    <source>
        <dbReference type="EMBL" id="SUZ31701.1"/>
    </source>
</evidence>
<dbReference type="GO" id="GO:0016747">
    <property type="term" value="F:acyltransferase activity, transferring groups other than amino-acyl groups"/>
    <property type="evidence" value="ECO:0007669"/>
    <property type="project" value="InterPro"/>
</dbReference>